<evidence type="ECO:0000256" key="3">
    <source>
        <dbReference type="ARBA" id="ARBA00022989"/>
    </source>
</evidence>
<evidence type="ECO:0000256" key="6">
    <source>
        <dbReference type="SAM" id="Phobius"/>
    </source>
</evidence>
<evidence type="ECO:0000259" key="7">
    <source>
        <dbReference type="Pfam" id="PF01061"/>
    </source>
</evidence>
<accession>A0ABP7I2R2</accession>
<keyword evidence="9" id="KW-1185">Reference proteome</keyword>
<feature type="transmembrane region" description="Helical" evidence="6">
    <location>
        <begin position="149"/>
        <end position="169"/>
    </location>
</feature>
<dbReference type="Proteomes" id="UP001501821">
    <property type="component" value="Unassembled WGS sequence"/>
</dbReference>
<dbReference type="EMBL" id="BAABAH010000003">
    <property type="protein sequence ID" value="GAA3810374.1"/>
    <property type="molecule type" value="Genomic_DNA"/>
</dbReference>
<organism evidence="8 9">
    <name type="scientific">Nocardioides panacisoli</name>
    <dbReference type="NCBI Taxonomy" id="627624"/>
    <lineage>
        <taxon>Bacteria</taxon>
        <taxon>Bacillati</taxon>
        <taxon>Actinomycetota</taxon>
        <taxon>Actinomycetes</taxon>
        <taxon>Propionibacteriales</taxon>
        <taxon>Nocardioidaceae</taxon>
        <taxon>Nocardioides</taxon>
    </lineage>
</organism>
<keyword evidence="4 6" id="KW-0472">Membrane</keyword>
<dbReference type="InterPro" id="IPR000412">
    <property type="entry name" value="ABC_2_transport"/>
</dbReference>
<dbReference type="PANTHER" id="PTHR43229">
    <property type="entry name" value="NODULATION PROTEIN J"/>
    <property type="match status" value="1"/>
</dbReference>
<keyword evidence="5" id="KW-0046">Antibiotic resistance</keyword>
<feature type="transmembrane region" description="Helical" evidence="6">
    <location>
        <begin position="64"/>
        <end position="83"/>
    </location>
</feature>
<dbReference type="InterPro" id="IPR051784">
    <property type="entry name" value="Nod_factor_ABC_transporter"/>
</dbReference>
<dbReference type="InterPro" id="IPR013525">
    <property type="entry name" value="ABC2_TM"/>
</dbReference>
<feature type="domain" description="ABC-2 type transporter transmembrane" evidence="7">
    <location>
        <begin position="22"/>
        <end position="224"/>
    </location>
</feature>
<sequence length="264" mass="28903">MAAALPFVEGVLRQTDYWATLWRRTWRGVVASSFLSPFLYVIAMGVLLGGFVKADADKLEGATSYLAFVIPGLIAAHAMQTAVSETTYPVMGMIKWQRIYESMLATPLQPRHVVGAHLMSVVLHLSATCGLYTIVTAFFGVYASWWGPILAFGSQVLCGIAFATLVYAFTTRNKSEEGFGVLFRLGVFPLFLFSGAFFPVSNLGSVGSWIARCTPLWHGVNLSRMFALDNVTWWVAGVNVGVLAVLAVLGWRWSVTGLTKRMIS</sequence>
<feature type="transmembrane region" description="Helical" evidence="6">
    <location>
        <begin position="231"/>
        <end position="253"/>
    </location>
</feature>
<dbReference type="Pfam" id="PF01061">
    <property type="entry name" value="ABC2_membrane"/>
    <property type="match status" value="1"/>
</dbReference>
<reference evidence="9" key="1">
    <citation type="journal article" date="2019" name="Int. J. Syst. Evol. Microbiol.">
        <title>The Global Catalogue of Microorganisms (GCM) 10K type strain sequencing project: providing services to taxonomists for standard genome sequencing and annotation.</title>
        <authorList>
            <consortium name="The Broad Institute Genomics Platform"/>
            <consortium name="The Broad Institute Genome Sequencing Center for Infectious Disease"/>
            <person name="Wu L."/>
            <person name="Ma J."/>
        </authorList>
    </citation>
    <scope>NUCLEOTIDE SEQUENCE [LARGE SCALE GENOMIC DNA]</scope>
    <source>
        <strain evidence="9">JCM 16953</strain>
    </source>
</reference>
<dbReference type="PIRSF" id="PIRSF006648">
    <property type="entry name" value="DrrB"/>
    <property type="match status" value="1"/>
</dbReference>
<evidence type="ECO:0000256" key="4">
    <source>
        <dbReference type="ARBA" id="ARBA00023136"/>
    </source>
</evidence>
<evidence type="ECO:0000256" key="2">
    <source>
        <dbReference type="ARBA" id="ARBA00022692"/>
    </source>
</evidence>
<evidence type="ECO:0000256" key="5">
    <source>
        <dbReference type="ARBA" id="ARBA00023251"/>
    </source>
</evidence>
<protein>
    <submittedName>
        <fullName evidence="8">ABC transporter permease</fullName>
    </submittedName>
</protein>
<evidence type="ECO:0000313" key="8">
    <source>
        <dbReference type="EMBL" id="GAA3810374.1"/>
    </source>
</evidence>
<feature type="transmembrane region" description="Helical" evidence="6">
    <location>
        <begin position="121"/>
        <end position="143"/>
    </location>
</feature>
<proteinExistence type="predicted"/>
<dbReference type="RefSeq" id="WP_344773195.1">
    <property type="nucleotide sequence ID" value="NZ_BAABAH010000003.1"/>
</dbReference>
<dbReference type="PRINTS" id="PR00164">
    <property type="entry name" value="ABC2TRNSPORT"/>
</dbReference>
<comment type="caution">
    <text evidence="8">The sequence shown here is derived from an EMBL/GenBank/DDBJ whole genome shotgun (WGS) entry which is preliminary data.</text>
</comment>
<keyword evidence="3 6" id="KW-1133">Transmembrane helix</keyword>
<feature type="transmembrane region" description="Helical" evidence="6">
    <location>
        <begin position="181"/>
        <end position="200"/>
    </location>
</feature>
<evidence type="ECO:0000256" key="1">
    <source>
        <dbReference type="ARBA" id="ARBA00004141"/>
    </source>
</evidence>
<keyword evidence="2 6" id="KW-0812">Transmembrane</keyword>
<dbReference type="PANTHER" id="PTHR43229:SF2">
    <property type="entry name" value="NODULATION PROTEIN J"/>
    <property type="match status" value="1"/>
</dbReference>
<gene>
    <name evidence="8" type="ORF">GCM10022242_11250</name>
</gene>
<feature type="transmembrane region" description="Helical" evidence="6">
    <location>
        <begin position="29"/>
        <end position="52"/>
    </location>
</feature>
<name>A0ABP7I2R2_9ACTN</name>
<evidence type="ECO:0000313" key="9">
    <source>
        <dbReference type="Proteomes" id="UP001501821"/>
    </source>
</evidence>
<comment type="subcellular location">
    <subcellularLocation>
        <location evidence="1">Membrane</location>
        <topology evidence="1">Multi-pass membrane protein</topology>
    </subcellularLocation>
</comment>